<dbReference type="Proteomes" id="UP000094869">
    <property type="component" value="Unassembled WGS sequence"/>
</dbReference>
<evidence type="ECO:0000256" key="3">
    <source>
        <dbReference type="ARBA" id="ARBA00023163"/>
    </source>
</evidence>
<evidence type="ECO:0000313" key="5">
    <source>
        <dbReference type="EMBL" id="ODR51403.1"/>
    </source>
</evidence>
<dbReference type="Pfam" id="PF12833">
    <property type="entry name" value="HTH_18"/>
    <property type="match status" value="1"/>
</dbReference>
<gene>
    <name evidence="5" type="ORF">BEI59_14250</name>
    <name evidence="6" type="ORF">BEI63_16470</name>
</gene>
<dbReference type="PANTHER" id="PTHR43280:SF28">
    <property type="entry name" value="HTH-TYPE TRANSCRIPTIONAL ACTIVATOR RHAS"/>
    <property type="match status" value="1"/>
</dbReference>
<dbReference type="PANTHER" id="PTHR43280">
    <property type="entry name" value="ARAC-FAMILY TRANSCRIPTIONAL REGULATOR"/>
    <property type="match status" value="1"/>
</dbReference>
<reference evidence="5 7" key="2">
    <citation type="submission" date="2016-08" db="EMBL/GenBank/DDBJ databases">
        <authorList>
            <person name="Seilhamer J.J."/>
        </authorList>
    </citation>
    <scope>NUCLEOTIDE SEQUENCE [LARGE SCALE GENOMIC DNA]</scope>
    <source>
        <strain evidence="5 7">NML150140-1</strain>
    </source>
</reference>
<dbReference type="InterPro" id="IPR018060">
    <property type="entry name" value="HTH_AraC"/>
</dbReference>
<keyword evidence="3" id="KW-0804">Transcription</keyword>
<keyword evidence="2" id="KW-0238">DNA-binding</keyword>
<dbReference type="Proteomes" id="UP000094271">
    <property type="component" value="Unassembled WGS sequence"/>
</dbReference>
<dbReference type="EMBL" id="MEHD01000025">
    <property type="protein sequence ID" value="ODR54543.1"/>
    <property type="molecule type" value="Genomic_DNA"/>
</dbReference>
<evidence type="ECO:0000256" key="1">
    <source>
        <dbReference type="ARBA" id="ARBA00023015"/>
    </source>
</evidence>
<protein>
    <recommendedName>
        <fullName evidence="4">HTH araC/xylS-type domain-containing protein</fullName>
    </recommendedName>
</protein>
<evidence type="ECO:0000313" key="6">
    <source>
        <dbReference type="EMBL" id="ODR54543.1"/>
    </source>
</evidence>
<dbReference type="InterPro" id="IPR003313">
    <property type="entry name" value="AraC-bd"/>
</dbReference>
<keyword evidence="1" id="KW-0805">Transcription regulation</keyword>
<accession>A0A1E3UHK8</accession>
<dbReference type="PRINTS" id="PR00032">
    <property type="entry name" value="HTHARAC"/>
</dbReference>
<dbReference type="OrthoDB" id="9801721at2"/>
<comment type="caution">
    <text evidence="5">The sequence shown here is derived from an EMBL/GenBank/DDBJ whole genome shotgun (WGS) entry which is preliminary data.</text>
</comment>
<dbReference type="GO" id="GO:0003700">
    <property type="term" value="F:DNA-binding transcription factor activity"/>
    <property type="evidence" value="ECO:0007669"/>
    <property type="project" value="InterPro"/>
</dbReference>
<evidence type="ECO:0000256" key="2">
    <source>
        <dbReference type="ARBA" id="ARBA00023125"/>
    </source>
</evidence>
<dbReference type="Gene3D" id="1.10.10.60">
    <property type="entry name" value="Homeodomain-like"/>
    <property type="match status" value="2"/>
</dbReference>
<dbReference type="EMBL" id="MEHA01000009">
    <property type="protein sequence ID" value="ODR51403.1"/>
    <property type="molecule type" value="Genomic_DNA"/>
</dbReference>
<dbReference type="InterPro" id="IPR018062">
    <property type="entry name" value="HTH_AraC-typ_CS"/>
</dbReference>
<feature type="domain" description="HTH araC/xylS-type" evidence="4">
    <location>
        <begin position="184"/>
        <end position="282"/>
    </location>
</feature>
<dbReference type="PROSITE" id="PS00041">
    <property type="entry name" value="HTH_ARAC_FAMILY_1"/>
    <property type="match status" value="1"/>
</dbReference>
<organism evidence="5 7">
    <name type="scientific">Eisenbergiella tayi</name>
    <dbReference type="NCBI Taxonomy" id="1432052"/>
    <lineage>
        <taxon>Bacteria</taxon>
        <taxon>Bacillati</taxon>
        <taxon>Bacillota</taxon>
        <taxon>Clostridia</taxon>
        <taxon>Lachnospirales</taxon>
        <taxon>Lachnospiraceae</taxon>
        <taxon>Eisenbergiella</taxon>
    </lineage>
</organism>
<evidence type="ECO:0000259" key="4">
    <source>
        <dbReference type="PROSITE" id="PS01124"/>
    </source>
</evidence>
<dbReference type="PROSITE" id="PS01124">
    <property type="entry name" value="HTH_ARAC_FAMILY_2"/>
    <property type="match status" value="1"/>
</dbReference>
<proteinExistence type="predicted"/>
<reference evidence="6 8" key="1">
    <citation type="submission" date="2016-08" db="EMBL/GenBank/DDBJ databases">
        <title>Characterization of Isolates of Eisenbergiella tayi Derived from Blood Cultures, Using Whole Genome Sequencing.</title>
        <authorList>
            <person name="Bernier A.-M."/>
            <person name="Burdz T."/>
            <person name="Wiebe D."/>
            <person name="Bernard K."/>
        </authorList>
    </citation>
    <scope>NUCLEOTIDE SEQUENCE [LARGE SCALE GENOMIC DNA]</scope>
    <source>
        <strain evidence="6 8">NML120146</strain>
    </source>
</reference>
<dbReference type="SMART" id="SM00342">
    <property type="entry name" value="HTH_ARAC"/>
    <property type="match status" value="1"/>
</dbReference>
<keyword evidence="8" id="KW-1185">Reference proteome</keyword>
<dbReference type="SUPFAM" id="SSF51215">
    <property type="entry name" value="Regulatory protein AraC"/>
    <property type="match status" value="1"/>
</dbReference>
<dbReference type="GO" id="GO:0043565">
    <property type="term" value="F:sequence-specific DNA binding"/>
    <property type="evidence" value="ECO:0007669"/>
    <property type="project" value="InterPro"/>
</dbReference>
<evidence type="ECO:0000313" key="8">
    <source>
        <dbReference type="Proteomes" id="UP000094869"/>
    </source>
</evidence>
<sequence length="288" mass="33169">MLKYCYDCKELTPTVSMTPHPVFSGFPFSILTAGHFSCGKNYYTERKEQDFYLLLITLRGEGEISYLSNTFSLSENTAVLINCQLYHSYRTAGNGIWEFLWLHLSPGPVSFYHDLFTQEKIAAICLSSPDKIMDCHYAIMDNIKISGLSGYSQISNLISDLLTMLLESHQIIHTAIPTQSTDVEQIKEFIHRHFAEPISIDDMLNQIHLSKYHFIRIFKKQVGITPYSYLLYYRINQSKRLLATTSKAMDAIAYQVGFPNTNNFIQQFKRVVGITPNAYRKQQQHFLA</sequence>
<dbReference type="AlphaFoldDB" id="A0A1E3UHK8"/>
<evidence type="ECO:0000313" key="7">
    <source>
        <dbReference type="Proteomes" id="UP000094271"/>
    </source>
</evidence>
<dbReference type="Pfam" id="PF02311">
    <property type="entry name" value="AraC_binding"/>
    <property type="match status" value="1"/>
</dbReference>
<dbReference type="InterPro" id="IPR020449">
    <property type="entry name" value="Tscrpt_reg_AraC-type_HTH"/>
</dbReference>
<dbReference type="RefSeq" id="WP_069411472.1">
    <property type="nucleotide sequence ID" value="NZ_DBFYTW010000404.1"/>
</dbReference>
<dbReference type="InterPro" id="IPR009057">
    <property type="entry name" value="Homeodomain-like_sf"/>
</dbReference>
<dbReference type="Gene3D" id="2.60.120.280">
    <property type="entry name" value="Regulatory protein AraC"/>
    <property type="match status" value="1"/>
</dbReference>
<name>A0A1E3UHK8_9FIRM</name>
<dbReference type="SUPFAM" id="SSF46689">
    <property type="entry name" value="Homeodomain-like"/>
    <property type="match status" value="2"/>
</dbReference>
<dbReference type="InterPro" id="IPR037923">
    <property type="entry name" value="HTH-like"/>
</dbReference>